<feature type="chain" id="PRO_5042238268" description="C2H2-type domain-containing protein" evidence="4">
    <location>
        <begin position="18"/>
        <end position="482"/>
    </location>
</feature>
<dbReference type="GO" id="GO:0008270">
    <property type="term" value="F:zinc ion binding"/>
    <property type="evidence" value="ECO:0007669"/>
    <property type="project" value="UniProtKB-KW"/>
</dbReference>
<keyword evidence="1" id="KW-0862">Zinc</keyword>
<keyword evidence="1" id="KW-0479">Metal-binding</keyword>
<keyword evidence="4" id="KW-0732">Signal</keyword>
<dbReference type="PANTHER" id="PTHR21385:SF0">
    <property type="entry name" value="RE51073P"/>
    <property type="match status" value="1"/>
</dbReference>
<gene>
    <name evidence="6" type="ORF">L9F63_004635</name>
</gene>
<keyword evidence="7" id="KW-1185">Reference proteome</keyword>
<protein>
    <recommendedName>
        <fullName evidence="5">C2H2-type domain-containing protein</fullName>
    </recommendedName>
</protein>
<keyword evidence="3" id="KW-0812">Transmembrane</keyword>
<evidence type="ECO:0000259" key="5">
    <source>
        <dbReference type="PROSITE" id="PS50157"/>
    </source>
</evidence>
<reference evidence="6" key="2">
    <citation type="submission" date="2023-05" db="EMBL/GenBank/DDBJ databases">
        <authorList>
            <person name="Fouks B."/>
        </authorList>
    </citation>
    <scope>NUCLEOTIDE SEQUENCE</scope>
    <source>
        <strain evidence="6">Stay&amp;Tobe</strain>
        <tissue evidence="6">Testes</tissue>
    </source>
</reference>
<keyword evidence="3" id="KW-0472">Membrane</keyword>
<feature type="region of interest" description="Disordered" evidence="2">
    <location>
        <begin position="175"/>
        <end position="233"/>
    </location>
</feature>
<sequence>MVLALVVLSLIPWPGPTIFKISCPRDHASIVRKLVQKKWIPVLEKYQVQIPVECPFHPIRDIYWPQQSTKQQHRPSQWTCGICGKSFYEERFLDMHFDNRHKNQINMAEDAICLADYCDIMRCEVLMTQETGSPIMGDPSHMNTDIEIWSEATAYRTALSPSGPRDLARVLLRGGLFPPGRQSQPPPAQPQHHHCPRASAPDTTTVPNQPMQQSGDENNATADMCNGGNLVDSALPPADHKQQRLSELQKLKANCKPEELQKLKLRCEILVRDCIAGLLVNLSIQDFKEVEEELNRAVCWYLTCDRYWEDTPGETRHFPWGLVFVLVMVLSLGICLCYYIIWVLFDSDDMSVASTSATATATSSPVHHANSTTTAPCYSEEYYTVPDLNDMGQNEHYIYVTYPPELKRRLLESLGTLWSPSTYPLDEDPYLTYLCYLTQICDIKNNCSYLLNSLEDERHDEESTVVIALKMGAIALDTTVMC</sequence>
<dbReference type="PANTHER" id="PTHR21385">
    <property type="entry name" value="ZINC FINGER PROTEIN-RELATED"/>
    <property type="match status" value="1"/>
</dbReference>
<evidence type="ECO:0000256" key="3">
    <source>
        <dbReference type="SAM" id="Phobius"/>
    </source>
</evidence>
<evidence type="ECO:0000256" key="2">
    <source>
        <dbReference type="SAM" id="MobiDB-lite"/>
    </source>
</evidence>
<dbReference type="AlphaFoldDB" id="A0AAD7ZFD0"/>
<evidence type="ECO:0000313" key="7">
    <source>
        <dbReference type="Proteomes" id="UP001233999"/>
    </source>
</evidence>
<feature type="domain" description="C2H2-type" evidence="5">
    <location>
        <begin position="78"/>
        <end position="106"/>
    </location>
</feature>
<feature type="non-terminal residue" evidence="6">
    <location>
        <position position="482"/>
    </location>
</feature>
<name>A0AAD7ZFD0_DIPPU</name>
<dbReference type="PROSITE" id="PS00028">
    <property type="entry name" value="ZINC_FINGER_C2H2_1"/>
    <property type="match status" value="1"/>
</dbReference>
<dbReference type="PROSITE" id="PS50157">
    <property type="entry name" value="ZINC_FINGER_C2H2_2"/>
    <property type="match status" value="1"/>
</dbReference>
<organism evidence="6 7">
    <name type="scientific">Diploptera punctata</name>
    <name type="common">Pacific beetle cockroach</name>
    <dbReference type="NCBI Taxonomy" id="6984"/>
    <lineage>
        <taxon>Eukaryota</taxon>
        <taxon>Metazoa</taxon>
        <taxon>Ecdysozoa</taxon>
        <taxon>Arthropoda</taxon>
        <taxon>Hexapoda</taxon>
        <taxon>Insecta</taxon>
        <taxon>Pterygota</taxon>
        <taxon>Neoptera</taxon>
        <taxon>Polyneoptera</taxon>
        <taxon>Dictyoptera</taxon>
        <taxon>Blattodea</taxon>
        <taxon>Blaberoidea</taxon>
        <taxon>Blaberidae</taxon>
        <taxon>Diplopterinae</taxon>
        <taxon>Diploptera</taxon>
    </lineage>
</organism>
<feature type="compositionally biased region" description="Polar residues" evidence="2">
    <location>
        <begin position="201"/>
        <end position="221"/>
    </location>
</feature>
<proteinExistence type="predicted"/>
<feature type="transmembrane region" description="Helical" evidence="3">
    <location>
        <begin position="320"/>
        <end position="345"/>
    </location>
</feature>
<comment type="caution">
    <text evidence="6">The sequence shown here is derived from an EMBL/GenBank/DDBJ whole genome shotgun (WGS) entry which is preliminary data.</text>
</comment>
<dbReference type="Proteomes" id="UP001233999">
    <property type="component" value="Unassembled WGS sequence"/>
</dbReference>
<keyword evidence="1" id="KW-0863">Zinc-finger</keyword>
<dbReference type="EMBL" id="JASPKZ010008379">
    <property type="protein sequence ID" value="KAJ9579709.1"/>
    <property type="molecule type" value="Genomic_DNA"/>
</dbReference>
<dbReference type="InterPro" id="IPR013087">
    <property type="entry name" value="Znf_C2H2_type"/>
</dbReference>
<evidence type="ECO:0000256" key="4">
    <source>
        <dbReference type="SAM" id="SignalP"/>
    </source>
</evidence>
<keyword evidence="3" id="KW-1133">Transmembrane helix</keyword>
<evidence type="ECO:0000256" key="1">
    <source>
        <dbReference type="PROSITE-ProRule" id="PRU00042"/>
    </source>
</evidence>
<reference evidence="6" key="1">
    <citation type="journal article" date="2023" name="IScience">
        <title>Live-bearing cockroach genome reveals convergent evolutionary mechanisms linked to viviparity in insects and beyond.</title>
        <authorList>
            <person name="Fouks B."/>
            <person name="Harrison M.C."/>
            <person name="Mikhailova A.A."/>
            <person name="Marchal E."/>
            <person name="English S."/>
            <person name="Carruthers M."/>
            <person name="Jennings E.C."/>
            <person name="Chiamaka E.L."/>
            <person name="Frigard R.A."/>
            <person name="Pippel M."/>
            <person name="Attardo G.M."/>
            <person name="Benoit J.B."/>
            <person name="Bornberg-Bauer E."/>
            <person name="Tobe S.S."/>
        </authorList>
    </citation>
    <scope>NUCLEOTIDE SEQUENCE</scope>
    <source>
        <strain evidence="6">Stay&amp;Tobe</strain>
    </source>
</reference>
<feature type="signal peptide" evidence="4">
    <location>
        <begin position="1"/>
        <end position="17"/>
    </location>
</feature>
<evidence type="ECO:0000313" key="6">
    <source>
        <dbReference type="EMBL" id="KAJ9579709.1"/>
    </source>
</evidence>
<accession>A0AAD7ZFD0</accession>